<dbReference type="InterPro" id="IPR051535">
    <property type="entry name" value="Siderophore_ABC-ATPase"/>
</dbReference>
<keyword evidence="3" id="KW-1003">Cell membrane</keyword>
<evidence type="ECO:0000259" key="9">
    <source>
        <dbReference type="SMART" id="SM00382"/>
    </source>
</evidence>
<dbReference type="Proteomes" id="UP000059574">
    <property type="component" value="Chromosome"/>
</dbReference>
<evidence type="ECO:0000256" key="4">
    <source>
        <dbReference type="ARBA" id="ARBA00022496"/>
    </source>
</evidence>
<proteinExistence type="predicted"/>
<dbReference type="GO" id="GO:0016887">
    <property type="term" value="F:ATP hydrolysis activity"/>
    <property type="evidence" value="ECO:0007669"/>
    <property type="project" value="InterPro"/>
</dbReference>
<evidence type="ECO:0000313" key="10">
    <source>
        <dbReference type="EMBL" id="ALO67092.1"/>
    </source>
</evidence>
<keyword evidence="2" id="KW-0813">Transport</keyword>
<keyword evidence="4" id="KW-0410">Iron transport</keyword>
<evidence type="ECO:0000256" key="1">
    <source>
        <dbReference type="ARBA" id="ARBA00004202"/>
    </source>
</evidence>
<keyword evidence="5" id="KW-0408">Iron</keyword>
<dbReference type="InterPro" id="IPR038729">
    <property type="entry name" value="Rad50/SbcC_AAA"/>
</dbReference>
<dbReference type="SMART" id="SM00382">
    <property type="entry name" value="AAA"/>
    <property type="match status" value="1"/>
</dbReference>
<evidence type="ECO:0000313" key="11">
    <source>
        <dbReference type="Proteomes" id="UP000059574"/>
    </source>
</evidence>
<name>A0A0S2M077_9MICC</name>
<reference evidence="10 11" key="2">
    <citation type="journal article" date="2016" name="J. Biotechnol.">
        <title>Complete genome sequence of Arthrobacter alpinus ERGS4:06, a yellow pigmented bacterium tolerant to cold and radiations isolated from Sikkim Himalaya.</title>
        <authorList>
            <person name="Kumar R."/>
            <person name="Singh D."/>
            <person name="Swarnkar M.K."/>
            <person name="Singh A.K."/>
            <person name="Kumar S."/>
        </authorList>
    </citation>
    <scope>NUCLEOTIDE SEQUENCE [LARGE SCALE GENOMIC DNA]</scope>
    <source>
        <strain evidence="10 11">ERGS4:06</strain>
    </source>
</reference>
<feature type="domain" description="AAA+ ATPase" evidence="9">
    <location>
        <begin position="41"/>
        <end position="212"/>
    </location>
</feature>
<evidence type="ECO:0000256" key="6">
    <source>
        <dbReference type="ARBA" id="ARBA00023065"/>
    </source>
</evidence>
<evidence type="ECO:0000256" key="3">
    <source>
        <dbReference type="ARBA" id="ARBA00022475"/>
    </source>
</evidence>
<dbReference type="Gene3D" id="3.40.50.300">
    <property type="entry name" value="P-loop containing nucleotide triphosphate hydrolases"/>
    <property type="match status" value="2"/>
</dbReference>
<gene>
    <name evidence="10" type="ORF">AS189_12005</name>
</gene>
<dbReference type="PANTHER" id="PTHR42771:SF2">
    <property type="entry name" value="IRON(3+)-HYDROXAMATE IMPORT ATP-BINDING PROTEIN FHUC"/>
    <property type="match status" value="1"/>
</dbReference>
<feature type="region of interest" description="Disordered" evidence="8">
    <location>
        <begin position="73"/>
        <end position="93"/>
    </location>
</feature>
<dbReference type="InterPro" id="IPR003593">
    <property type="entry name" value="AAA+_ATPase"/>
</dbReference>
<comment type="subcellular location">
    <subcellularLocation>
        <location evidence="1">Cell membrane</location>
        <topology evidence="1">Peripheral membrane protein</topology>
    </subcellularLocation>
</comment>
<dbReference type="EMBL" id="CP013200">
    <property type="protein sequence ID" value="ALO67092.1"/>
    <property type="molecule type" value="Genomic_DNA"/>
</dbReference>
<evidence type="ECO:0000256" key="2">
    <source>
        <dbReference type="ARBA" id="ARBA00022448"/>
    </source>
</evidence>
<keyword evidence="7" id="KW-0472">Membrane</keyword>
<dbReference type="Pfam" id="PF13476">
    <property type="entry name" value="AAA_23"/>
    <property type="match status" value="1"/>
</dbReference>
<dbReference type="InterPro" id="IPR027417">
    <property type="entry name" value="P-loop_NTPase"/>
</dbReference>
<dbReference type="GO" id="GO:0005886">
    <property type="term" value="C:plasma membrane"/>
    <property type="evidence" value="ECO:0007669"/>
    <property type="project" value="UniProtKB-SubCell"/>
</dbReference>
<accession>A0A0S2M077</accession>
<evidence type="ECO:0000256" key="7">
    <source>
        <dbReference type="ARBA" id="ARBA00023136"/>
    </source>
</evidence>
<dbReference type="GO" id="GO:0006826">
    <property type="term" value="P:iron ion transport"/>
    <property type="evidence" value="ECO:0007669"/>
    <property type="project" value="UniProtKB-KW"/>
</dbReference>
<sequence>MMFGQTPVTHVGVDPFNPPNPDVWPATMAPVQQILREGLDLGPVTVFVGENGSGKSTLVEGIAMAYGVNSEGGSTGAMHHSRTTESDLHSGLKLTRNPGSSKYGYFLRAETMHGFFTYLADNPSMGRPDSDYHGMSHGESFLELILNRFRGGGLWILDEPESALSFSGCLSLLSVLTQLVDGGDSQVILSTHSPMLASLPGADIYEVGPWGLRPNVWEDLELVRNWRSFMDAPQRFLKYI</sequence>
<dbReference type="SUPFAM" id="SSF52540">
    <property type="entry name" value="P-loop containing nucleoside triphosphate hydrolases"/>
    <property type="match status" value="1"/>
</dbReference>
<reference evidence="11" key="1">
    <citation type="submission" date="2015-11" db="EMBL/GenBank/DDBJ databases">
        <authorList>
            <person name="Kumar R."/>
            <person name="Singh D."/>
            <person name="Swarnkar M.K."/>
            <person name="Singh A.K."/>
            <person name="Kumar S."/>
        </authorList>
    </citation>
    <scope>NUCLEOTIDE SEQUENCE [LARGE SCALE GENOMIC DNA]</scope>
    <source>
        <strain evidence="11">ERGS4:06</strain>
    </source>
</reference>
<dbReference type="AlphaFoldDB" id="A0A0S2M077"/>
<keyword evidence="6" id="KW-0406">Ion transport</keyword>
<dbReference type="RefSeq" id="WP_062289175.1">
    <property type="nucleotide sequence ID" value="NZ_CP013200.1"/>
</dbReference>
<organism evidence="10 11">
    <name type="scientific">Arthrobacter alpinus</name>
    <dbReference type="NCBI Taxonomy" id="656366"/>
    <lineage>
        <taxon>Bacteria</taxon>
        <taxon>Bacillati</taxon>
        <taxon>Actinomycetota</taxon>
        <taxon>Actinomycetes</taxon>
        <taxon>Micrococcales</taxon>
        <taxon>Micrococcaceae</taxon>
        <taxon>Arthrobacter</taxon>
    </lineage>
</organism>
<dbReference type="GO" id="GO:0006302">
    <property type="term" value="P:double-strand break repair"/>
    <property type="evidence" value="ECO:0007669"/>
    <property type="project" value="InterPro"/>
</dbReference>
<evidence type="ECO:0000256" key="8">
    <source>
        <dbReference type="SAM" id="MobiDB-lite"/>
    </source>
</evidence>
<protein>
    <submittedName>
        <fullName evidence="10">AAA family ATPase</fullName>
    </submittedName>
</protein>
<evidence type="ECO:0000256" key="5">
    <source>
        <dbReference type="ARBA" id="ARBA00023004"/>
    </source>
</evidence>
<dbReference type="PANTHER" id="PTHR42771">
    <property type="entry name" value="IRON(3+)-HYDROXAMATE IMPORT ATP-BINDING PROTEIN FHUC"/>
    <property type="match status" value="1"/>
</dbReference>